<evidence type="ECO:0000313" key="2">
    <source>
        <dbReference type="EMBL" id="PJZ71647.1"/>
    </source>
</evidence>
<sequence>MFKLNNSISGKNFMKKKLAFLTILSAISFGCDDGKKNDTDALLTVLLRNRPVPVVISRAGASMNSATTILVSVYSGQNCTGSLILNSSPLTGVSQASTEVPSGTTFSVQAEDQAGVEMTICQNSPSVNLIVGGNRVECDILTASIGCGVL</sequence>
<name>A0A2M9ZHV7_9LEPT</name>
<dbReference type="Proteomes" id="UP000231962">
    <property type="component" value="Unassembled WGS sequence"/>
</dbReference>
<dbReference type="EMBL" id="NPDZ01000029">
    <property type="protein sequence ID" value="PJZ71647.1"/>
    <property type="molecule type" value="Genomic_DNA"/>
</dbReference>
<dbReference type="PROSITE" id="PS51257">
    <property type="entry name" value="PROKAR_LIPOPROTEIN"/>
    <property type="match status" value="1"/>
</dbReference>
<proteinExistence type="predicted"/>
<evidence type="ECO:0000313" key="3">
    <source>
        <dbReference type="Proteomes" id="UP000231962"/>
    </source>
</evidence>
<evidence type="ECO:0000313" key="4">
    <source>
        <dbReference type="Proteomes" id="UP000231990"/>
    </source>
</evidence>
<evidence type="ECO:0000313" key="1">
    <source>
        <dbReference type="EMBL" id="PJZ68016.1"/>
    </source>
</evidence>
<dbReference type="EMBL" id="NPDY01000043">
    <property type="protein sequence ID" value="PJZ68016.1"/>
    <property type="molecule type" value="Genomic_DNA"/>
</dbReference>
<keyword evidence="3" id="KW-1185">Reference proteome</keyword>
<comment type="caution">
    <text evidence="2">The sequence shown here is derived from an EMBL/GenBank/DDBJ whole genome shotgun (WGS) entry which is preliminary data.</text>
</comment>
<dbReference type="Proteomes" id="UP000231990">
    <property type="component" value="Unassembled WGS sequence"/>
</dbReference>
<reference evidence="3 4" key="1">
    <citation type="submission" date="2017-07" db="EMBL/GenBank/DDBJ databases">
        <title>Leptospira spp. isolated from tropical soils.</title>
        <authorList>
            <person name="Thibeaux R."/>
            <person name="Iraola G."/>
            <person name="Ferres I."/>
            <person name="Bierque E."/>
            <person name="Girault D."/>
            <person name="Soupe-Gilbert M.-E."/>
            <person name="Picardeau M."/>
            <person name="Goarant C."/>
        </authorList>
    </citation>
    <scope>NUCLEOTIDE SEQUENCE [LARGE SCALE GENOMIC DNA]</scope>
    <source>
        <strain evidence="2 4">FH1-B-B1</strain>
        <strain evidence="1 3">FH1-B-C1</strain>
    </source>
</reference>
<dbReference type="AlphaFoldDB" id="A0A2M9ZHV7"/>
<accession>A0A2M9ZHV7</accession>
<gene>
    <name evidence="1" type="ORF">CH360_18415</name>
    <name evidence="2" type="ORF">CH373_18405</name>
</gene>
<protein>
    <recommendedName>
        <fullName evidence="5">Lipoprotein</fullName>
    </recommendedName>
</protein>
<evidence type="ECO:0008006" key="5">
    <source>
        <dbReference type="Google" id="ProtNLM"/>
    </source>
</evidence>
<organism evidence="2 4">
    <name type="scientific">Leptospira perolatii</name>
    <dbReference type="NCBI Taxonomy" id="2023191"/>
    <lineage>
        <taxon>Bacteria</taxon>
        <taxon>Pseudomonadati</taxon>
        <taxon>Spirochaetota</taxon>
        <taxon>Spirochaetia</taxon>
        <taxon>Leptospirales</taxon>
        <taxon>Leptospiraceae</taxon>
        <taxon>Leptospira</taxon>
    </lineage>
</organism>